<dbReference type="EMBL" id="GEDV01011887">
    <property type="protein sequence ID" value="JAP76670.1"/>
    <property type="molecule type" value="Transcribed_RNA"/>
</dbReference>
<evidence type="ECO:0008006" key="3">
    <source>
        <dbReference type="Google" id="ProtNLM"/>
    </source>
</evidence>
<proteinExistence type="predicted"/>
<accession>A0A131YDY4</accession>
<feature type="chain" id="PRO_5007284748" description="Secreted protein" evidence="1">
    <location>
        <begin position="17"/>
        <end position="91"/>
    </location>
</feature>
<sequence>MFLCFCFFFIWGRGRGGCYGILSFCSADPSFIDWIWNKEAVVSIFFLIGRGEGGLIIKKVCVECQQDSDIGFEMRAFVSIFSSCLGWGGGN</sequence>
<keyword evidence="1" id="KW-0732">Signal</keyword>
<protein>
    <recommendedName>
        <fullName evidence="3">Secreted protein</fullName>
    </recommendedName>
</protein>
<feature type="signal peptide" evidence="1">
    <location>
        <begin position="1"/>
        <end position="16"/>
    </location>
</feature>
<reference evidence="2" key="1">
    <citation type="journal article" date="2016" name="Ticks Tick Borne Dis.">
        <title>De novo assembly and annotation of the salivary gland transcriptome of Rhipicephalus appendiculatus male and female ticks during blood feeding.</title>
        <authorList>
            <person name="de Castro M.H."/>
            <person name="de Klerk D."/>
            <person name="Pienaar R."/>
            <person name="Latif A.A."/>
            <person name="Rees D.J."/>
            <person name="Mans B.J."/>
        </authorList>
    </citation>
    <scope>NUCLEOTIDE SEQUENCE</scope>
    <source>
        <tissue evidence="2">Salivary glands</tissue>
    </source>
</reference>
<organism evidence="2">
    <name type="scientific">Rhipicephalus appendiculatus</name>
    <name type="common">Brown ear tick</name>
    <dbReference type="NCBI Taxonomy" id="34631"/>
    <lineage>
        <taxon>Eukaryota</taxon>
        <taxon>Metazoa</taxon>
        <taxon>Ecdysozoa</taxon>
        <taxon>Arthropoda</taxon>
        <taxon>Chelicerata</taxon>
        <taxon>Arachnida</taxon>
        <taxon>Acari</taxon>
        <taxon>Parasitiformes</taxon>
        <taxon>Ixodida</taxon>
        <taxon>Ixodoidea</taxon>
        <taxon>Ixodidae</taxon>
        <taxon>Rhipicephalinae</taxon>
        <taxon>Rhipicephalus</taxon>
        <taxon>Rhipicephalus</taxon>
    </lineage>
</organism>
<dbReference type="AlphaFoldDB" id="A0A131YDY4"/>
<evidence type="ECO:0000313" key="2">
    <source>
        <dbReference type="EMBL" id="JAP76670.1"/>
    </source>
</evidence>
<evidence type="ECO:0000256" key="1">
    <source>
        <dbReference type="SAM" id="SignalP"/>
    </source>
</evidence>
<name>A0A131YDY4_RHIAP</name>